<sequence length="190" mass="20202">MSHDQVNTHRRRTVSAFGPFLAGVVEIVAFVIVGNAIGFGYAILLALATSVLGLWLMRRAGFRAWRSLRAAAFEAAQSTDEPQVEDQTGITGQRRSPEEGIADAGVTLLAGTMLMLPGFVTDSAALALLLPPVRRSVGRRLAAAALRTFPARGTPGRRGGQRRGDVIEGEVLGDSAGQPRRPDAQQEDEG</sequence>
<dbReference type="NCBIfam" id="NF008528">
    <property type="entry name" value="PRK11463.1-2"/>
    <property type="match status" value="1"/>
</dbReference>
<protein>
    <submittedName>
        <fullName evidence="3">FxsA family protein</fullName>
    </submittedName>
</protein>
<dbReference type="RefSeq" id="WP_163738886.1">
    <property type="nucleotide sequence ID" value="NZ_JAAGOA010000009.1"/>
</dbReference>
<keyword evidence="4" id="KW-1185">Reference proteome</keyword>
<dbReference type="Proteomes" id="UP000475214">
    <property type="component" value="Unassembled WGS sequence"/>
</dbReference>
<proteinExistence type="predicted"/>
<comment type="caution">
    <text evidence="3">The sequence shown here is derived from an EMBL/GenBank/DDBJ whole genome shotgun (WGS) entry which is preliminary data.</text>
</comment>
<dbReference type="GO" id="GO:0016020">
    <property type="term" value="C:membrane"/>
    <property type="evidence" value="ECO:0007669"/>
    <property type="project" value="InterPro"/>
</dbReference>
<dbReference type="EMBL" id="JAAGOA010000009">
    <property type="protein sequence ID" value="NEE01390.1"/>
    <property type="molecule type" value="Genomic_DNA"/>
</dbReference>
<dbReference type="AlphaFoldDB" id="A0A6L9SBK4"/>
<organism evidence="3 4">
    <name type="scientific">Phytoactinopolyspora halotolerans</name>
    <dbReference type="NCBI Taxonomy" id="1981512"/>
    <lineage>
        <taxon>Bacteria</taxon>
        <taxon>Bacillati</taxon>
        <taxon>Actinomycetota</taxon>
        <taxon>Actinomycetes</taxon>
        <taxon>Jiangellales</taxon>
        <taxon>Jiangellaceae</taxon>
        <taxon>Phytoactinopolyspora</taxon>
    </lineage>
</organism>
<feature type="region of interest" description="Disordered" evidence="1">
    <location>
        <begin position="150"/>
        <end position="190"/>
    </location>
</feature>
<feature type="transmembrane region" description="Helical" evidence="2">
    <location>
        <begin position="12"/>
        <end position="33"/>
    </location>
</feature>
<keyword evidence="2" id="KW-0472">Membrane</keyword>
<feature type="transmembrane region" description="Helical" evidence="2">
    <location>
        <begin position="39"/>
        <end position="57"/>
    </location>
</feature>
<dbReference type="PANTHER" id="PTHR35335">
    <property type="entry name" value="UPF0716 PROTEIN FXSA"/>
    <property type="match status" value="1"/>
</dbReference>
<evidence type="ECO:0000313" key="4">
    <source>
        <dbReference type="Proteomes" id="UP000475214"/>
    </source>
</evidence>
<evidence type="ECO:0000313" key="3">
    <source>
        <dbReference type="EMBL" id="NEE01390.1"/>
    </source>
</evidence>
<reference evidence="3 4" key="1">
    <citation type="submission" date="2020-02" db="EMBL/GenBank/DDBJ databases">
        <authorList>
            <person name="Li X.-J."/>
            <person name="Han X.-M."/>
        </authorList>
    </citation>
    <scope>NUCLEOTIDE SEQUENCE [LARGE SCALE GENOMIC DNA]</scope>
    <source>
        <strain evidence="3 4">CCTCC AB 2017055</strain>
    </source>
</reference>
<evidence type="ECO:0000256" key="2">
    <source>
        <dbReference type="SAM" id="Phobius"/>
    </source>
</evidence>
<keyword evidence="2" id="KW-1133">Transmembrane helix</keyword>
<dbReference type="PANTHER" id="PTHR35335:SF1">
    <property type="entry name" value="UPF0716 PROTEIN FXSA"/>
    <property type="match status" value="1"/>
</dbReference>
<gene>
    <name evidence="3" type="ORF">G1H10_14540</name>
</gene>
<evidence type="ECO:0000256" key="1">
    <source>
        <dbReference type="SAM" id="MobiDB-lite"/>
    </source>
</evidence>
<keyword evidence="2" id="KW-0812">Transmembrane</keyword>
<dbReference type="Pfam" id="PF04186">
    <property type="entry name" value="FxsA"/>
    <property type="match status" value="1"/>
</dbReference>
<name>A0A6L9SBK4_9ACTN</name>
<accession>A0A6L9SBK4</accession>
<dbReference type="InterPro" id="IPR007313">
    <property type="entry name" value="FxsA"/>
</dbReference>